<evidence type="ECO:0000313" key="11">
    <source>
        <dbReference type="Proteomes" id="UP000288216"/>
    </source>
</evidence>
<keyword evidence="2" id="KW-0812">Transmembrane</keyword>
<dbReference type="STRING" id="75743.A0A401NYH3"/>
<dbReference type="EMBL" id="BFAA01000095">
    <property type="protein sequence ID" value="GCB65952.1"/>
    <property type="molecule type" value="Genomic_DNA"/>
</dbReference>
<dbReference type="GO" id="GO:0005509">
    <property type="term" value="F:calcium ion binding"/>
    <property type="evidence" value="ECO:0007669"/>
    <property type="project" value="UniProtKB-UniRule"/>
</dbReference>
<evidence type="ECO:0000256" key="2">
    <source>
        <dbReference type="ARBA" id="ARBA00022692"/>
    </source>
</evidence>
<feature type="domain" description="Cadherin" evidence="9">
    <location>
        <begin position="2"/>
        <end position="53"/>
    </location>
</feature>
<dbReference type="PRINTS" id="PR00205">
    <property type="entry name" value="CADHERIN"/>
</dbReference>
<dbReference type="InterPro" id="IPR002126">
    <property type="entry name" value="Cadherin-like_dom"/>
</dbReference>
<keyword evidence="6" id="KW-0472">Membrane</keyword>
<keyword evidence="5" id="KW-1133">Transmembrane helix</keyword>
<evidence type="ECO:0000256" key="4">
    <source>
        <dbReference type="ARBA" id="ARBA00022837"/>
    </source>
</evidence>
<evidence type="ECO:0000256" key="3">
    <source>
        <dbReference type="ARBA" id="ARBA00022737"/>
    </source>
</evidence>
<dbReference type="SUPFAM" id="SSF49313">
    <property type="entry name" value="Cadherin-like"/>
    <property type="match status" value="1"/>
</dbReference>
<proteinExistence type="predicted"/>
<comment type="caution">
    <text evidence="10">The sequence shown here is derived from an EMBL/GenBank/DDBJ whole genome shotgun (WGS) entry which is preliminary data.</text>
</comment>
<evidence type="ECO:0000259" key="9">
    <source>
        <dbReference type="PROSITE" id="PS50268"/>
    </source>
</evidence>
<keyword evidence="11" id="KW-1185">Reference proteome</keyword>
<sequence>MNGTFYALRSFDYEQVKNFQIQAKARDAGVPPLSSSATLNVIILDQNDNAPVIVSPSAQSGSAGVEVLPQSAGQG</sequence>
<keyword evidence="7" id="KW-0325">Glycoprotein</keyword>
<dbReference type="OrthoDB" id="9990384at2759"/>
<reference evidence="10 11" key="1">
    <citation type="journal article" date="2018" name="Nat. Ecol. Evol.">
        <title>Shark genomes provide insights into elasmobranch evolution and the origin of vertebrates.</title>
        <authorList>
            <person name="Hara Y"/>
            <person name="Yamaguchi K"/>
            <person name="Onimaru K"/>
            <person name="Kadota M"/>
            <person name="Koyanagi M"/>
            <person name="Keeley SD"/>
            <person name="Tatsumi K"/>
            <person name="Tanaka K"/>
            <person name="Motone F"/>
            <person name="Kageyama Y"/>
            <person name="Nozu R"/>
            <person name="Adachi N"/>
            <person name="Nishimura O"/>
            <person name="Nakagawa R"/>
            <person name="Tanegashima C"/>
            <person name="Kiyatake I"/>
            <person name="Matsumoto R"/>
            <person name="Murakumo K"/>
            <person name="Nishida K"/>
            <person name="Terakita A"/>
            <person name="Kuratani S"/>
            <person name="Sato K"/>
            <person name="Hyodo S Kuraku.S."/>
        </authorList>
    </citation>
    <scope>NUCLEOTIDE SEQUENCE [LARGE SCALE GENOMIC DNA]</scope>
</reference>
<dbReference type="InterPro" id="IPR015919">
    <property type="entry name" value="Cadherin-like_sf"/>
</dbReference>
<accession>A0A401NYH3</accession>
<dbReference type="Proteomes" id="UP000288216">
    <property type="component" value="Unassembled WGS sequence"/>
</dbReference>
<dbReference type="InterPro" id="IPR050174">
    <property type="entry name" value="Protocadherin/Cadherin-CA"/>
</dbReference>
<evidence type="ECO:0000256" key="7">
    <source>
        <dbReference type="ARBA" id="ARBA00023180"/>
    </source>
</evidence>
<comment type="subcellular location">
    <subcellularLocation>
        <location evidence="1">Membrane</location>
        <topology evidence="1">Single-pass membrane protein</topology>
    </subcellularLocation>
</comment>
<gene>
    <name evidence="10" type="ORF">scyTo_0000512</name>
</gene>
<dbReference type="GO" id="GO:0005886">
    <property type="term" value="C:plasma membrane"/>
    <property type="evidence" value="ECO:0007669"/>
    <property type="project" value="InterPro"/>
</dbReference>
<dbReference type="AlphaFoldDB" id="A0A401NYH3"/>
<dbReference type="PANTHER" id="PTHR24028:SF236">
    <property type="entry name" value="PROTOCADHERIN GAMMA-C3"/>
    <property type="match status" value="1"/>
</dbReference>
<evidence type="ECO:0000256" key="1">
    <source>
        <dbReference type="ARBA" id="ARBA00004167"/>
    </source>
</evidence>
<evidence type="ECO:0000256" key="8">
    <source>
        <dbReference type="PROSITE-ProRule" id="PRU00043"/>
    </source>
</evidence>
<keyword evidence="4 8" id="KW-0106">Calcium</keyword>
<dbReference type="CDD" id="cd11304">
    <property type="entry name" value="Cadherin_repeat"/>
    <property type="match status" value="1"/>
</dbReference>
<dbReference type="PROSITE" id="PS50268">
    <property type="entry name" value="CADHERIN_2"/>
    <property type="match status" value="1"/>
</dbReference>
<organism evidence="10 11">
    <name type="scientific">Scyliorhinus torazame</name>
    <name type="common">Cloudy catshark</name>
    <name type="synonym">Catulus torazame</name>
    <dbReference type="NCBI Taxonomy" id="75743"/>
    <lineage>
        <taxon>Eukaryota</taxon>
        <taxon>Metazoa</taxon>
        <taxon>Chordata</taxon>
        <taxon>Craniata</taxon>
        <taxon>Vertebrata</taxon>
        <taxon>Chondrichthyes</taxon>
        <taxon>Elasmobranchii</taxon>
        <taxon>Galeomorphii</taxon>
        <taxon>Galeoidea</taxon>
        <taxon>Carcharhiniformes</taxon>
        <taxon>Scyliorhinidae</taxon>
        <taxon>Scyliorhinus</taxon>
    </lineage>
</organism>
<dbReference type="GO" id="GO:0007156">
    <property type="term" value="P:homophilic cell adhesion via plasma membrane adhesion molecules"/>
    <property type="evidence" value="ECO:0007669"/>
    <property type="project" value="InterPro"/>
</dbReference>
<dbReference type="PROSITE" id="PS00232">
    <property type="entry name" value="CADHERIN_1"/>
    <property type="match status" value="1"/>
</dbReference>
<evidence type="ECO:0000256" key="6">
    <source>
        <dbReference type="ARBA" id="ARBA00023136"/>
    </source>
</evidence>
<dbReference type="Gene3D" id="2.60.40.60">
    <property type="entry name" value="Cadherins"/>
    <property type="match status" value="1"/>
</dbReference>
<name>A0A401NYH3_SCYTO</name>
<dbReference type="PANTHER" id="PTHR24028">
    <property type="entry name" value="CADHERIN-87A"/>
    <property type="match status" value="1"/>
</dbReference>
<evidence type="ECO:0000256" key="5">
    <source>
        <dbReference type="ARBA" id="ARBA00022989"/>
    </source>
</evidence>
<keyword evidence="3" id="KW-0677">Repeat</keyword>
<dbReference type="InterPro" id="IPR020894">
    <property type="entry name" value="Cadherin_CS"/>
</dbReference>
<protein>
    <recommendedName>
        <fullName evidence="9">Cadherin domain-containing protein</fullName>
    </recommendedName>
</protein>
<evidence type="ECO:0000313" key="10">
    <source>
        <dbReference type="EMBL" id="GCB65952.1"/>
    </source>
</evidence>